<evidence type="ECO:0000256" key="1">
    <source>
        <dbReference type="SAM" id="Phobius"/>
    </source>
</evidence>
<feature type="transmembrane region" description="Helical" evidence="1">
    <location>
        <begin position="38"/>
        <end position="56"/>
    </location>
</feature>
<accession>A0ABU9KUW0</accession>
<dbReference type="EMBL" id="JBCAUS010000006">
    <property type="protein sequence ID" value="MEL4306097.1"/>
    <property type="molecule type" value="Genomic_DNA"/>
</dbReference>
<feature type="transmembrane region" description="Helical" evidence="1">
    <location>
        <begin position="7"/>
        <end position="26"/>
    </location>
</feature>
<keyword evidence="1" id="KW-0812">Transmembrane</keyword>
<protein>
    <submittedName>
        <fullName evidence="2">Uncharacterized protein</fullName>
    </submittedName>
</protein>
<organism evidence="2 3">
    <name type="scientific">Methanococcoides cohabitans</name>
    <dbReference type="NCBI Taxonomy" id="3136559"/>
    <lineage>
        <taxon>Archaea</taxon>
        <taxon>Methanobacteriati</taxon>
        <taxon>Methanobacteriota</taxon>
        <taxon>Stenosarchaea group</taxon>
        <taxon>Methanomicrobia</taxon>
        <taxon>Methanosarcinales</taxon>
        <taxon>Methanosarcinaceae</taxon>
        <taxon>Methanococcoides</taxon>
    </lineage>
</organism>
<comment type="caution">
    <text evidence="2">The sequence shown here is derived from an EMBL/GenBank/DDBJ whole genome shotgun (WGS) entry which is preliminary data.</text>
</comment>
<keyword evidence="1" id="KW-1133">Transmembrane helix</keyword>
<evidence type="ECO:0000313" key="3">
    <source>
        <dbReference type="Proteomes" id="UP001396646"/>
    </source>
</evidence>
<keyword evidence="1" id="KW-0472">Membrane</keyword>
<name>A0ABU9KUW0_9EURY</name>
<dbReference type="RefSeq" id="WP_342127694.1">
    <property type="nucleotide sequence ID" value="NZ_JBCAUS010000006.1"/>
</dbReference>
<proteinExistence type="predicted"/>
<gene>
    <name evidence="2" type="ORF">WOA13_09725</name>
</gene>
<evidence type="ECO:0000313" key="2">
    <source>
        <dbReference type="EMBL" id="MEL4306097.1"/>
    </source>
</evidence>
<reference evidence="2 3" key="1">
    <citation type="submission" date="2024-04" db="EMBL/GenBank/DDBJ databases">
        <title>Methanococcoides sp. LMO-2.</title>
        <authorList>
            <person name="Liang L."/>
        </authorList>
    </citation>
    <scope>NUCLEOTIDE SEQUENCE [LARGE SCALE GENOMIC DNA]</scope>
    <source>
        <strain evidence="2 3">LMO-2</strain>
    </source>
</reference>
<dbReference type="Proteomes" id="UP001396646">
    <property type="component" value="Unassembled WGS sequence"/>
</dbReference>
<sequence length="60" mass="6975">MNLKTMNILFRILSTTALVAALYLGYLWWGKGEYNQPLLWITFICGVLSIVFMQFIDKKS</sequence>
<keyword evidence="3" id="KW-1185">Reference proteome</keyword>